<accession>A0A016SV49</accession>
<dbReference type="OrthoDB" id="5862048at2759"/>
<dbReference type="EMBL" id="JARK01001509">
    <property type="protein sequence ID" value="EYB94266.1"/>
    <property type="molecule type" value="Genomic_DNA"/>
</dbReference>
<organism evidence="1 2">
    <name type="scientific">Ancylostoma ceylanicum</name>
    <dbReference type="NCBI Taxonomy" id="53326"/>
    <lineage>
        <taxon>Eukaryota</taxon>
        <taxon>Metazoa</taxon>
        <taxon>Ecdysozoa</taxon>
        <taxon>Nematoda</taxon>
        <taxon>Chromadorea</taxon>
        <taxon>Rhabditida</taxon>
        <taxon>Rhabditina</taxon>
        <taxon>Rhabditomorpha</taxon>
        <taxon>Strongyloidea</taxon>
        <taxon>Ancylostomatidae</taxon>
        <taxon>Ancylostomatinae</taxon>
        <taxon>Ancylostoma</taxon>
    </lineage>
</organism>
<evidence type="ECO:0000313" key="1">
    <source>
        <dbReference type="EMBL" id="EYB94266.1"/>
    </source>
</evidence>
<dbReference type="STRING" id="53326.A0A016SV49"/>
<protein>
    <recommendedName>
        <fullName evidence="3">MAM domain-containing protein</fullName>
    </recommendedName>
</protein>
<sequence>MGPLDYLRSDPINCQSQTENSLSLRFWKTKEVELEACALSIMGDEIECHVLPSEMSPAPVSVSFSNAAKNFVIALRVKSFNRDFDSVVIIDDISYRATLCSDALSVFDLGEHFLSTPMLSLLLNRNVNSAKELSCDFSRRAADCVWGSTESTTGNEDTEIAENQWMVGHGPLNQEKFYSLTGLNNLPDGEFAVARMETGGSTMLLSEVIRCVLNEVSIQFNLWLTGTAKLQVCLVDESTPSLLDCQPASAGPVVVDLPRIERPFRIALRAESPDQGMVIVDDIKVQGELCPSVLRQYSSKSYHMLADQPDPNACRLLSCDFSRGHACLYDSSRLQNSAHHEVVNHSVISRLDAFHSISILESPIFHLNTISRLHFNYTVDGEVVLFVCNDSANKELESCFKVEGRQGEDYIEMLPSDTKVYLIAKLADPTNATAPRSGRLTIHKLQLTDTSDINAC</sequence>
<keyword evidence="2" id="KW-1185">Reference proteome</keyword>
<name>A0A016SV49_9BILA</name>
<dbReference type="Gene3D" id="2.60.120.200">
    <property type="match status" value="1"/>
</dbReference>
<dbReference type="Proteomes" id="UP000024635">
    <property type="component" value="Unassembled WGS sequence"/>
</dbReference>
<evidence type="ECO:0000313" key="2">
    <source>
        <dbReference type="Proteomes" id="UP000024635"/>
    </source>
</evidence>
<gene>
    <name evidence="1" type="primary">Acey_s0173.g392</name>
    <name evidence="1" type="synonym">Acey-mam-2</name>
    <name evidence="1" type="ORF">Y032_0173g392</name>
</gene>
<dbReference type="AlphaFoldDB" id="A0A016SV49"/>
<proteinExistence type="predicted"/>
<reference evidence="2" key="1">
    <citation type="journal article" date="2015" name="Nat. Genet.">
        <title>The genome and transcriptome of the zoonotic hookworm Ancylostoma ceylanicum identify infection-specific gene families.</title>
        <authorList>
            <person name="Schwarz E.M."/>
            <person name="Hu Y."/>
            <person name="Antoshechkin I."/>
            <person name="Miller M.M."/>
            <person name="Sternberg P.W."/>
            <person name="Aroian R.V."/>
        </authorList>
    </citation>
    <scope>NUCLEOTIDE SEQUENCE</scope>
    <source>
        <strain evidence="2">HY135</strain>
    </source>
</reference>
<evidence type="ECO:0008006" key="3">
    <source>
        <dbReference type="Google" id="ProtNLM"/>
    </source>
</evidence>
<comment type="caution">
    <text evidence="1">The sequence shown here is derived from an EMBL/GenBank/DDBJ whole genome shotgun (WGS) entry which is preliminary data.</text>
</comment>